<accession>A0ABS5LND5</accession>
<evidence type="ECO:0000313" key="4">
    <source>
        <dbReference type="Proteomes" id="UP001647436"/>
    </source>
</evidence>
<feature type="domain" description="FecR N-terminal" evidence="2">
    <location>
        <begin position="14"/>
        <end position="54"/>
    </location>
</feature>
<dbReference type="InterPro" id="IPR012373">
    <property type="entry name" value="Ferrdict_sens_TM"/>
</dbReference>
<dbReference type="PIRSF" id="PIRSF018266">
    <property type="entry name" value="FecR"/>
    <property type="match status" value="1"/>
</dbReference>
<dbReference type="Pfam" id="PF16220">
    <property type="entry name" value="DUF4880"/>
    <property type="match status" value="1"/>
</dbReference>
<proteinExistence type="predicted"/>
<dbReference type="InterPro" id="IPR006860">
    <property type="entry name" value="FecR"/>
</dbReference>
<protein>
    <submittedName>
        <fullName evidence="3">Protein FecR</fullName>
    </submittedName>
</protein>
<organism evidence="3 4">
    <name type="scientific">Comamonas brasiliensis</name>
    <dbReference type="NCBI Taxonomy" id="1812482"/>
    <lineage>
        <taxon>Bacteria</taxon>
        <taxon>Pseudomonadati</taxon>
        <taxon>Pseudomonadota</taxon>
        <taxon>Betaproteobacteria</taxon>
        <taxon>Burkholderiales</taxon>
        <taxon>Comamonadaceae</taxon>
        <taxon>Comamonas</taxon>
    </lineage>
</organism>
<dbReference type="EMBL" id="JAANES010000001">
    <property type="protein sequence ID" value="MBS3017995.1"/>
    <property type="molecule type" value="Genomic_DNA"/>
</dbReference>
<dbReference type="RefSeq" id="WP_211455979.1">
    <property type="nucleotide sequence ID" value="NZ_JAANES010000001.1"/>
</dbReference>
<dbReference type="Gene3D" id="2.60.120.1440">
    <property type="match status" value="1"/>
</dbReference>
<dbReference type="Proteomes" id="UP001647436">
    <property type="component" value="Unassembled WGS sequence"/>
</dbReference>
<gene>
    <name evidence="3" type="primary">fecR_4</name>
    <name evidence="3" type="ORF">DJFAAGMI_00725</name>
</gene>
<dbReference type="PANTHER" id="PTHR30273">
    <property type="entry name" value="PERIPLASMIC SIGNAL SENSOR AND SIGMA FACTOR ACTIVATOR FECR-RELATED"/>
    <property type="match status" value="1"/>
</dbReference>
<dbReference type="Pfam" id="PF04773">
    <property type="entry name" value="FecR"/>
    <property type="match status" value="1"/>
</dbReference>
<comment type="caution">
    <text evidence="3">The sequence shown here is derived from an EMBL/GenBank/DDBJ whole genome shotgun (WGS) entry which is preliminary data.</text>
</comment>
<dbReference type="PANTHER" id="PTHR30273:SF2">
    <property type="entry name" value="PROTEIN FECR"/>
    <property type="match status" value="1"/>
</dbReference>
<evidence type="ECO:0000259" key="1">
    <source>
        <dbReference type="Pfam" id="PF04773"/>
    </source>
</evidence>
<name>A0ABS5LND5_9BURK</name>
<keyword evidence="4" id="KW-1185">Reference proteome</keyword>
<sequence length="321" mass="35538">MRPVDDIERLALHEAAAWHVRLRDPSAPDNARQAWQQWHAADPAHQRAWQRVQSVSAQLATLPPSLASQALGKPASRTRRTVMRSLVIGLGAGTTAWMGWQGLPWQQWQATHRTGTGERLDISLPDGSLLALDTSSSVDVDFNDRERLLRLHSGRILISTHPDSQGRPFSVQTPQGRVLALGTRFMVRLDDSGQSHVQVEEKAVRVLPAAADPQELRAGEQTWFTADATRSATRADPFGTSWHEGGVVAVDIALGELIAELSRYRKGYLGCSPEVAQLRVSGAFPIDDTDRALAALISRFPLQLRSHTRYWVRVEARNPQP</sequence>
<reference evidence="3 4" key="1">
    <citation type="submission" date="2020-03" db="EMBL/GenBank/DDBJ databases">
        <title>The role of nitrogen metabolism on polyethylene biodegradation.</title>
        <authorList>
            <person name="Peixoto J."/>
            <person name="Vizzotto C.S."/>
            <person name="Ramos A."/>
            <person name="Alves G."/>
            <person name="Steindorff A."/>
            <person name="Kruger R."/>
        </authorList>
    </citation>
    <scope>NUCLEOTIDE SEQUENCE [LARGE SCALE GENOMIC DNA]</scope>
    <source>
        <strain evidence="3 4">PE63</strain>
    </source>
</reference>
<evidence type="ECO:0000313" key="3">
    <source>
        <dbReference type="EMBL" id="MBS3017995.1"/>
    </source>
</evidence>
<feature type="domain" description="FecR protein" evidence="1">
    <location>
        <begin position="111"/>
        <end position="204"/>
    </location>
</feature>
<dbReference type="InterPro" id="IPR032623">
    <property type="entry name" value="FecR_N"/>
</dbReference>
<evidence type="ECO:0000259" key="2">
    <source>
        <dbReference type="Pfam" id="PF16220"/>
    </source>
</evidence>